<reference evidence="2" key="1">
    <citation type="submission" date="2016-10" db="EMBL/GenBank/DDBJ databases">
        <authorList>
            <person name="Varghese N."/>
            <person name="Submissions S."/>
        </authorList>
    </citation>
    <scope>NUCLEOTIDE SEQUENCE [LARGE SCALE GENOMIC DNA]</scope>
    <source>
        <strain evidence="2">CGMCC 1.10118</strain>
    </source>
</reference>
<dbReference type="Proteomes" id="UP000199170">
    <property type="component" value="Unassembled WGS sequence"/>
</dbReference>
<protein>
    <recommendedName>
        <fullName evidence="3">CTP synthetase</fullName>
    </recommendedName>
</protein>
<dbReference type="Pfam" id="PF23443">
    <property type="entry name" value="DUF7126"/>
    <property type="match status" value="1"/>
</dbReference>
<keyword evidence="2" id="KW-1185">Reference proteome</keyword>
<proteinExistence type="predicted"/>
<dbReference type="STRING" id="660517.SAMN04487946_105136"/>
<sequence>MMQVLLTGADDEGLGAALEALGAEVTRVEGIATRESLDAAGLEAAHTLVLTEMDDASAIPVAKEANTEIRIVAYSRDSLPEFARGQADLAIDPALLAADVVAEELVDGRVDTEA</sequence>
<dbReference type="OrthoDB" id="302988at2157"/>
<accession>A0A1H3GF77</accession>
<name>A0A1H3GF77_9EURY</name>
<dbReference type="InterPro" id="IPR055550">
    <property type="entry name" value="DUF7126"/>
</dbReference>
<dbReference type="Gene3D" id="3.40.50.720">
    <property type="entry name" value="NAD(P)-binding Rossmann-like Domain"/>
    <property type="match status" value="1"/>
</dbReference>
<dbReference type="EMBL" id="FNPB01000005">
    <property type="protein sequence ID" value="SDY01931.1"/>
    <property type="molecule type" value="Genomic_DNA"/>
</dbReference>
<dbReference type="AlphaFoldDB" id="A0A1H3GF77"/>
<evidence type="ECO:0008006" key="3">
    <source>
        <dbReference type="Google" id="ProtNLM"/>
    </source>
</evidence>
<evidence type="ECO:0000313" key="1">
    <source>
        <dbReference type="EMBL" id="SDY01931.1"/>
    </source>
</evidence>
<organism evidence="1 2">
    <name type="scientific">Halobellus clavatus</name>
    <dbReference type="NCBI Taxonomy" id="660517"/>
    <lineage>
        <taxon>Archaea</taxon>
        <taxon>Methanobacteriati</taxon>
        <taxon>Methanobacteriota</taxon>
        <taxon>Stenosarchaea group</taxon>
        <taxon>Halobacteria</taxon>
        <taxon>Halobacteriales</taxon>
        <taxon>Haloferacaceae</taxon>
        <taxon>Halobellus</taxon>
    </lineage>
</organism>
<evidence type="ECO:0000313" key="2">
    <source>
        <dbReference type="Proteomes" id="UP000199170"/>
    </source>
</evidence>
<gene>
    <name evidence="1" type="ORF">SAMN04487946_105136</name>
</gene>